<gene>
    <name evidence="3" type="ORF">DL240_01700</name>
</gene>
<sequence length="335" mass="36634">MTRGYTYNGLLVALMLALVASAAPAVAQEDASAGENSPESTELAQEESSEDAATEGDQADADAEDGEEEADEEAIEDEQAEADAEEEATEDEQAEADAEEEATDDEQAEADAEEEDEEKEDPFAEADKLLGVSEDDEDVDFDGPFETTVGGRLELGLFFTDYERLNDYVLAPNNQELIDGNVAQHIDLAIEAMVVRNLRVSVLGGAAFNYQGDPSVSSWYVGLEPAYAVGNRTWEMAVGLSAMFGGQQLSVGEHEMDTSLTVLRPFFEVSRHFPDAYSAVYLRAGFNQWHVYNPRSETLDLEIQRGEELDSFWLSDGGFYLAIGGRFGKLVQPEE</sequence>
<feature type="chain" id="PRO_5016259833" description="Outer membrane protein beta-barrel domain-containing protein" evidence="2">
    <location>
        <begin position="28"/>
        <end position="335"/>
    </location>
</feature>
<accession>A0A328CBK7</accession>
<feature type="region of interest" description="Disordered" evidence="1">
    <location>
        <begin position="23"/>
        <end position="124"/>
    </location>
</feature>
<feature type="compositionally biased region" description="Acidic residues" evidence="1">
    <location>
        <begin position="44"/>
        <end position="120"/>
    </location>
</feature>
<evidence type="ECO:0000313" key="4">
    <source>
        <dbReference type="Proteomes" id="UP000249169"/>
    </source>
</evidence>
<keyword evidence="4" id="KW-1185">Reference proteome</keyword>
<evidence type="ECO:0000256" key="1">
    <source>
        <dbReference type="SAM" id="MobiDB-lite"/>
    </source>
</evidence>
<comment type="caution">
    <text evidence="3">The sequence shown here is derived from an EMBL/GenBank/DDBJ whole genome shotgun (WGS) entry which is preliminary data.</text>
</comment>
<dbReference type="Proteomes" id="UP000249169">
    <property type="component" value="Unassembled WGS sequence"/>
</dbReference>
<evidence type="ECO:0000256" key="2">
    <source>
        <dbReference type="SAM" id="SignalP"/>
    </source>
</evidence>
<dbReference type="OrthoDB" id="5525797at2"/>
<proteinExistence type="predicted"/>
<protein>
    <recommendedName>
        <fullName evidence="5">Outer membrane protein beta-barrel domain-containing protein</fullName>
    </recommendedName>
</protein>
<dbReference type="AlphaFoldDB" id="A0A328CBK7"/>
<feature type="signal peptide" evidence="2">
    <location>
        <begin position="1"/>
        <end position="27"/>
    </location>
</feature>
<feature type="compositionally biased region" description="Polar residues" evidence="1">
    <location>
        <begin position="34"/>
        <end position="43"/>
    </location>
</feature>
<keyword evidence="2" id="KW-0732">Signal</keyword>
<evidence type="ECO:0000313" key="3">
    <source>
        <dbReference type="EMBL" id="RAL24950.1"/>
    </source>
</evidence>
<organism evidence="3 4">
    <name type="scientific">Lujinxingia litoralis</name>
    <dbReference type="NCBI Taxonomy" id="2211119"/>
    <lineage>
        <taxon>Bacteria</taxon>
        <taxon>Deltaproteobacteria</taxon>
        <taxon>Bradymonadales</taxon>
        <taxon>Lujinxingiaceae</taxon>
        <taxon>Lujinxingia</taxon>
    </lineage>
</organism>
<dbReference type="RefSeq" id="WP_111728122.1">
    <property type="nucleotide sequence ID" value="NZ_QHKO01000001.1"/>
</dbReference>
<reference evidence="3 4" key="1">
    <citation type="submission" date="2018-05" db="EMBL/GenBank/DDBJ databases">
        <title>Lujinxingia marina gen. nov. sp. nov., a new facultative anaerobic member of the class Deltaproteobacteria, and proposal of Lujinxingaceae fam. nov.</title>
        <authorList>
            <person name="Li C.-M."/>
        </authorList>
    </citation>
    <scope>NUCLEOTIDE SEQUENCE [LARGE SCALE GENOMIC DNA]</scope>
    <source>
        <strain evidence="3 4">B210</strain>
    </source>
</reference>
<dbReference type="EMBL" id="QHKO01000001">
    <property type="protein sequence ID" value="RAL24950.1"/>
    <property type="molecule type" value="Genomic_DNA"/>
</dbReference>
<evidence type="ECO:0008006" key="5">
    <source>
        <dbReference type="Google" id="ProtNLM"/>
    </source>
</evidence>
<name>A0A328CBK7_9DELT</name>